<evidence type="ECO:0000256" key="4">
    <source>
        <dbReference type="PROSITE-ProRule" id="PRU01016"/>
    </source>
</evidence>
<keyword evidence="7" id="KW-1185">Reference proteome</keyword>
<evidence type="ECO:0000256" key="2">
    <source>
        <dbReference type="ARBA" id="ARBA00022679"/>
    </source>
</evidence>
<reference evidence="6 7" key="1">
    <citation type="submission" date="2024-02" db="EMBL/GenBank/DDBJ databases">
        <authorList>
            <person name="Chen Y."/>
            <person name="Shah S."/>
            <person name="Dougan E. K."/>
            <person name="Thang M."/>
            <person name="Chan C."/>
        </authorList>
    </citation>
    <scope>NUCLEOTIDE SEQUENCE [LARGE SCALE GENOMIC DNA]</scope>
</reference>
<feature type="active site" evidence="4">
    <location>
        <position position="230"/>
    </location>
</feature>
<gene>
    <name evidence="6" type="ORF">CCMP2556_LOCUS13917</name>
</gene>
<dbReference type="SUPFAM" id="SSF53335">
    <property type="entry name" value="S-adenosyl-L-methionine-dependent methyltransferases"/>
    <property type="match status" value="1"/>
</dbReference>
<dbReference type="PROSITE" id="PS51679">
    <property type="entry name" value="SAM_MT_C5"/>
    <property type="match status" value="1"/>
</dbReference>
<keyword evidence="3 4" id="KW-0949">S-adenosyl-L-methionine</keyword>
<dbReference type="Proteomes" id="UP001642484">
    <property type="component" value="Unassembled WGS sequence"/>
</dbReference>
<dbReference type="Gene3D" id="3.40.50.150">
    <property type="entry name" value="Vaccinia Virus protein VP39"/>
    <property type="match status" value="1"/>
</dbReference>
<dbReference type="PANTHER" id="PTHR46098">
    <property type="entry name" value="TRNA (CYTOSINE(38)-C(5))-METHYLTRANSFERASE"/>
    <property type="match status" value="1"/>
</dbReference>
<dbReference type="InterPro" id="IPR029063">
    <property type="entry name" value="SAM-dependent_MTases_sf"/>
</dbReference>
<proteinExistence type="inferred from homology"/>
<dbReference type="InterPro" id="IPR001525">
    <property type="entry name" value="C5_MeTfrase"/>
</dbReference>
<organism evidence="6 7">
    <name type="scientific">Durusdinium trenchii</name>
    <dbReference type="NCBI Taxonomy" id="1381693"/>
    <lineage>
        <taxon>Eukaryota</taxon>
        <taxon>Sar</taxon>
        <taxon>Alveolata</taxon>
        <taxon>Dinophyceae</taxon>
        <taxon>Suessiales</taxon>
        <taxon>Symbiodiniaceae</taxon>
        <taxon>Durusdinium</taxon>
    </lineage>
</organism>
<accession>A0ABP0JZZ7</accession>
<comment type="similarity">
    <text evidence="4 5">Belongs to the class I-like SAM-binding methyltransferase superfamily. C5-methyltransferase family.</text>
</comment>
<sequence length="493" mass="55307">MNAFALSGSSGCTANPVPVRIGFTGRCQLAGHAPARRAEGRRSTFLALAILWKSSRRRLNAARSSGKGAGELVEQVRDTLRRYGQPLQLSVLGSAVDWTAEQRAKYGRLASFLRRQPELWLSGGFVGETTLRDWHPRERCPPRPLHELRVLEFFSGIGGFRAAFQQACGLAGHDGDSMSEWVNVESSPLANEVYSCNFNVPYGPLLPKDIRRVAKSEVEGADLWLMSPPCQPYTRMGLRRDLEDGRAKPLQHLAQLLPTLERPPEAVLLENVVGFENSASFELISEALCRAGLEVRHFSLSPLQLGIPNRRPRIYLMAFQSEQPRVHPLETEFPGLLESPENRQLSEYLQLQKEHQSVPERLLDLLWEKGQRWEVVTPNSTSSSTFTSGYTTPCFDAHRFGPLLATDAEGRPELEPRHLPGGRVQRLVAPGEDVRYFTPLELLQIHGFPKSFHFPETVTEHQRYKLIGDSISVDVVAELLRYLLFEKIKAASS</sequence>
<dbReference type="NCBIfam" id="TIGR00675">
    <property type="entry name" value="dcm"/>
    <property type="match status" value="1"/>
</dbReference>
<evidence type="ECO:0000313" key="6">
    <source>
        <dbReference type="EMBL" id="CAK9020085.1"/>
    </source>
</evidence>
<dbReference type="PANTHER" id="PTHR46098:SF1">
    <property type="entry name" value="TRNA (CYTOSINE(38)-C(5))-METHYLTRANSFERASE"/>
    <property type="match status" value="1"/>
</dbReference>
<protein>
    <submittedName>
        <fullName evidence="6">Uncharacterized protein</fullName>
    </submittedName>
</protein>
<evidence type="ECO:0000256" key="5">
    <source>
        <dbReference type="RuleBase" id="RU000416"/>
    </source>
</evidence>
<evidence type="ECO:0000313" key="7">
    <source>
        <dbReference type="Proteomes" id="UP001642484"/>
    </source>
</evidence>
<evidence type="ECO:0000256" key="3">
    <source>
        <dbReference type="ARBA" id="ARBA00022691"/>
    </source>
</evidence>
<name>A0ABP0JZZ7_9DINO</name>
<comment type="caution">
    <text evidence="6">The sequence shown here is derived from an EMBL/GenBank/DDBJ whole genome shotgun (WGS) entry which is preliminary data.</text>
</comment>
<dbReference type="Pfam" id="PF00145">
    <property type="entry name" value="DNA_methylase"/>
    <property type="match status" value="1"/>
</dbReference>
<dbReference type="Gene3D" id="3.90.120.10">
    <property type="entry name" value="DNA Methylase, subunit A, domain 2"/>
    <property type="match status" value="1"/>
</dbReference>
<keyword evidence="2 4" id="KW-0808">Transferase</keyword>
<dbReference type="PRINTS" id="PR00105">
    <property type="entry name" value="C5METTRFRASE"/>
</dbReference>
<evidence type="ECO:0000256" key="1">
    <source>
        <dbReference type="ARBA" id="ARBA00022603"/>
    </source>
</evidence>
<keyword evidence="1 4" id="KW-0489">Methyltransferase</keyword>
<dbReference type="InterPro" id="IPR050750">
    <property type="entry name" value="C5-MTase"/>
</dbReference>
<dbReference type="EMBL" id="CAXAMN010007036">
    <property type="protein sequence ID" value="CAK9020085.1"/>
    <property type="molecule type" value="Genomic_DNA"/>
</dbReference>